<name>A0A6J4IAC3_9ACTN</name>
<reference evidence="2" key="1">
    <citation type="submission" date="2020-02" db="EMBL/GenBank/DDBJ databases">
        <authorList>
            <person name="Meier V. D."/>
        </authorList>
    </citation>
    <scope>NUCLEOTIDE SEQUENCE</scope>
    <source>
        <strain evidence="2">AVDCRST_MAG52</strain>
    </source>
</reference>
<dbReference type="AlphaFoldDB" id="A0A6J4IAC3"/>
<feature type="compositionally biased region" description="Basic residues" evidence="1">
    <location>
        <begin position="201"/>
        <end position="216"/>
    </location>
</feature>
<sequence length="352" mass="38209">ARGHRIPIAGHDRDHASARAPWTAERIALPRPAHPHLALRHHRPARRPPGRGRRRRAHRRGPADQPRRPLRAALPRLRRRLGGPGVGPRPPAPARRARAPSPRRAAAGRRSDPGRRGVDRPAAGLARRRRRRPVAVLVHGQAGHARAVAGVPHAAVGLPPQGGRPAHLRHPPALRPDEGRDGGDPGRRVRRRLRRPDAQRALRRAAGRPRPRRRLRGAVGRRPGPGVRLGQHDVPLRPAPALARRGPGPPDGGRDDVVGAQPALLGRTAPAGLRRAGDRLLRRARGGRRRARADRLGGHVRLARRRRAAPGRRRAVRRRLLAGDGRPGRHPPAGGLGGRPLGAARGASARRL</sequence>
<feature type="compositionally biased region" description="Low complexity" evidence="1">
    <location>
        <begin position="217"/>
        <end position="229"/>
    </location>
</feature>
<feature type="non-terminal residue" evidence="2">
    <location>
        <position position="352"/>
    </location>
</feature>
<accession>A0A6J4IAC3</accession>
<protein>
    <submittedName>
        <fullName evidence="2">Uncharacterized protein</fullName>
    </submittedName>
</protein>
<proteinExistence type="predicted"/>
<feature type="compositionally biased region" description="Basic residues" evidence="1">
    <location>
        <begin position="304"/>
        <end position="320"/>
    </location>
</feature>
<evidence type="ECO:0000256" key="1">
    <source>
        <dbReference type="SAM" id="MobiDB-lite"/>
    </source>
</evidence>
<feature type="compositionally biased region" description="Basic residues" evidence="1">
    <location>
        <begin position="33"/>
        <end position="60"/>
    </location>
</feature>
<feature type="compositionally biased region" description="Basic and acidic residues" evidence="1">
    <location>
        <begin position="175"/>
        <end position="187"/>
    </location>
</feature>
<feature type="region of interest" description="Disordered" evidence="1">
    <location>
        <begin position="154"/>
        <end position="254"/>
    </location>
</feature>
<gene>
    <name evidence="2" type="ORF">AVDCRST_MAG52-1848</name>
</gene>
<feature type="region of interest" description="Disordered" evidence="1">
    <location>
        <begin position="304"/>
        <end position="352"/>
    </location>
</feature>
<feature type="region of interest" description="Disordered" evidence="1">
    <location>
        <begin position="1"/>
        <end position="133"/>
    </location>
</feature>
<organism evidence="2">
    <name type="scientific">uncultured Blastococcus sp</name>
    <dbReference type="NCBI Taxonomy" id="217144"/>
    <lineage>
        <taxon>Bacteria</taxon>
        <taxon>Bacillati</taxon>
        <taxon>Actinomycetota</taxon>
        <taxon>Actinomycetes</taxon>
        <taxon>Geodermatophilales</taxon>
        <taxon>Geodermatophilaceae</taxon>
        <taxon>Blastococcus</taxon>
        <taxon>environmental samples</taxon>
    </lineage>
</organism>
<feature type="non-terminal residue" evidence="2">
    <location>
        <position position="1"/>
    </location>
</feature>
<feature type="compositionally biased region" description="Low complexity" evidence="1">
    <location>
        <begin position="341"/>
        <end position="352"/>
    </location>
</feature>
<evidence type="ECO:0000313" key="2">
    <source>
        <dbReference type="EMBL" id="CAA9244707.1"/>
    </source>
</evidence>
<dbReference type="EMBL" id="CADCTN010000124">
    <property type="protein sequence ID" value="CAA9244707.1"/>
    <property type="molecule type" value="Genomic_DNA"/>
</dbReference>
<feature type="compositionally biased region" description="Basic and acidic residues" evidence="1">
    <location>
        <begin position="109"/>
        <end position="119"/>
    </location>
</feature>